<dbReference type="AlphaFoldDB" id="A0A0B6ZVB8"/>
<reference evidence="1" key="1">
    <citation type="submission" date="2014-12" db="EMBL/GenBank/DDBJ databases">
        <title>Insight into the proteome of Arion vulgaris.</title>
        <authorList>
            <person name="Aradska J."/>
            <person name="Bulat T."/>
            <person name="Smidak R."/>
            <person name="Sarate P."/>
            <person name="Gangsoo J."/>
            <person name="Sialana F."/>
            <person name="Bilban M."/>
            <person name="Lubec G."/>
        </authorList>
    </citation>
    <scope>NUCLEOTIDE SEQUENCE</scope>
    <source>
        <tissue evidence="1">Skin</tissue>
    </source>
</reference>
<evidence type="ECO:0000313" key="1">
    <source>
        <dbReference type="EMBL" id="CEK72297.1"/>
    </source>
</evidence>
<dbReference type="EMBL" id="HACG01025432">
    <property type="protein sequence ID" value="CEK72297.1"/>
    <property type="molecule type" value="Transcribed_RNA"/>
</dbReference>
<accession>A0A0B6ZVB8</accession>
<organism evidence="1">
    <name type="scientific">Arion vulgaris</name>
    <dbReference type="NCBI Taxonomy" id="1028688"/>
    <lineage>
        <taxon>Eukaryota</taxon>
        <taxon>Metazoa</taxon>
        <taxon>Spiralia</taxon>
        <taxon>Lophotrochozoa</taxon>
        <taxon>Mollusca</taxon>
        <taxon>Gastropoda</taxon>
        <taxon>Heterobranchia</taxon>
        <taxon>Euthyneura</taxon>
        <taxon>Panpulmonata</taxon>
        <taxon>Eupulmonata</taxon>
        <taxon>Stylommatophora</taxon>
        <taxon>Helicina</taxon>
        <taxon>Arionoidea</taxon>
        <taxon>Arionidae</taxon>
        <taxon>Arion</taxon>
    </lineage>
</organism>
<name>A0A0B6ZVB8_9EUPU</name>
<gene>
    <name evidence="1" type="primary">ORF81811</name>
</gene>
<sequence length="107" mass="11874">MVKVFQRSPLATARSSSLHCLCHSPLHSPHTSLISPLGWPGSSQVCESSSSESYREFATMRHVKTGSSSAVELEHKKTMEEDVLSKVQSLNFENKNDSEDEGKLFHV</sequence>
<protein>
    <submittedName>
        <fullName evidence="1">Uncharacterized protein</fullName>
    </submittedName>
</protein>
<proteinExistence type="predicted"/>